<name>A0ABU7HD19_9PSED</name>
<proteinExistence type="predicted"/>
<organism evidence="2 3">
    <name type="scientific">Pseudomonas carassii</name>
    <dbReference type="NCBI Taxonomy" id="3115855"/>
    <lineage>
        <taxon>Bacteria</taxon>
        <taxon>Pseudomonadati</taxon>
        <taxon>Pseudomonadota</taxon>
        <taxon>Gammaproteobacteria</taxon>
        <taxon>Pseudomonadales</taxon>
        <taxon>Pseudomonadaceae</taxon>
        <taxon>Pseudomonas</taxon>
    </lineage>
</organism>
<feature type="region of interest" description="Disordered" evidence="1">
    <location>
        <begin position="1"/>
        <end position="26"/>
    </location>
</feature>
<gene>
    <name evidence="2" type="ORF">V0R62_14390</name>
</gene>
<evidence type="ECO:0000313" key="2">
    <source>
        <dbReference type="EMBL" id="MEE1888848.1"/>
    </source>
</evidence>
<evidence type="ECO:0000256" key="1">
    <source>
        <dbReference type="SAM" id="MobiDB-lite"/>
    </source>
</evidence>
<dbReference type="RefSeq" id="WP_330104199.1">
    <property type="nucleotide sequence ID" value="NZ_JAZDCT010000017.1"/>
</dbReference>
<comment type="caution">
    <text evidence="2">The sequence shown here is derived from an EMBL/GenBank/DDBJ whole genome shotgun (WGS) entry which is preliminary data.</text>
</comment>
<evidence type="ECO:0000313" key="3">
    <source>
        <dbReference type="Proteomes" id="UP001354227"/>
    </source>
</evidence>
<accession>A0ABU7HD19</accession>
<reference evidence="2" key="1">
    <citation type="submission" date="2024-01" db="EMBL/GenBank/DDBJ databases">
        <title>Unpublished Manusciprt.</title>
        <authorList>
            <person name="Duman M."/>
            <person name="Valdes E.G."/>
            <person name="Ajmi N."/>
            <person name="Altun S."/>
            <person name="Saticioglu I.B."/>
        </authorList>
    </citation>
    <scope>NUCLEOTIDE SEQUENCE</scope>
    <source>
        <strain evidence="2">137P</strain>
    </source>
</reference>
<keyword evidence="3" id="KW-1185">Reference proteome</keyword>
<dbReference type="EMBL" id="JAZDCT010000017">
    <property type="protein sequence ID" value="MEE1888848.1"/>
    <property type="molecule type" value="Genomic_DNA"/>
</dbReference>
<sequence>MTHPTCLPSMKVATSSKRRQSRHGRDQAVRLVREAMRLRERAIERSRSTELIRHGDWHLDRALYSWKNIHKLGIPELISRVLHELVAAIDAYMHAADGVPERPFVHLAALIDGESLREKLAKSGQKSAK</sequence>
<dbReference type="Proteomes" id="UP001354227">
    <property type="component" value="Unassembled WGS sequence"/>
</dbReference>
<protein>
    <submittedName>
        <fullName evidence="2">Uncharacterized protein</fullName>
    </submittedName>
</protein>